<protein>
    <submittedName>
        <fullName evidence="3">Uncharacterized protein</fullName>
    </submittedName>
</protein>
<dbReference type="SUPFAM" id="SSF48371">
    <property type="entry name" value="ARM repeat"/>
    <property type="match status" value="2"/>
</dbReference>
<dbReference type="Proteomes" id="UP001497525">
    <property type="component" value="Unassembled WGS sequence"/>
</dbReference>
<dbReference type="GO" id="GO:0000480">
    <property type="term" value="P:endonucleolytic cleavage in 5'-ETS of tricistronic rRNA transcript (SSU-rRNA, 5.8S rRNA, LSU-rRNA)"/>
    <property type="evidence" value="ECO:0007669"/>
    <property type="project" value="TreeGrafter"/>
</dbReference>
<dbReference type="InterPro" id="IPR011989">
    <property type="entry name" value="ARM-like"/>
</dbReference>
<proteinExistence type="predicted"/>
<organism evidence="3 4">
    <name type="scientific">Calicophoron daubneyi</name>
    <name type="common">Rumen fluke</name>
    <name type="synonym">Paramphistomum daubneyi</name>
    <dbReference type="NCBI Taxonomy" id="300641"/>
    <lineage>
        <taxon>Eukaryota</taxon>
        <taxon>Metazoa</taxon>
        <taxon>Spiralia</taxon>
        <taxon>Lophotrochozoa</taxon>
        <taxon>Platyhelminthes</taxon>
        <taxon>Trematoda</taxon>
        <taxon>Digenea</taxon>
        <taxon>Plagiorchiida</taxon>
        <taxon>Pronocephalata</taxon>
        <taxon>Paramphistomoidea</taxon>
        <taxon>Paramphistomidae</taxon>
        <taxon>Calicophoron</taxon>
    </lineage>
</organism>
<evidence type="ECO:0000313" key="3">
    <source>
        <dbReference type="EMBL" id="CAL5140445.1"/>
    </source>
</evidence>
<dbReference type="PANTHER" id="PTHR13102">
    <property type="entry name" value="NUCLEOLAR PROTEIN 9"/>
    <property type="match status" value="1"/>
</dbReference>
<comment type="caution">
    <text evidence="3">The sequence shown here is derived from an EMBL/GenBank/DDBJ whole genome shotgun (WGS) entry which is preliminary data.</text>
</comment>
<dbReference type="GO" id="GO:0005730">
    <property type="term" value="C:nucleolus"/>
    <property type="evidence" value="ECO:0007669"/>
    <property type="project" value="TreeGrafter"/>
</dbReference>
<dbReference type="GO" id="GO:0003723">
    <property type="term" value="F:RNA binding"/>
    <property type="evidence" value="ECO:0007669"/>
    <property type="project" value="InterPro"/>
</dbReference>
<evidence type="ECO:0000313" key="4">
    <source>
        <dbReference type="Proteomes" id="UP001497525"/>
    </source>
</evidence>
<name>A0AAV2TZU4_CALDB</name>
<dbReference type="GO" id="GO:0030688">
    <property type="term" value="C:preribosome, small subunit precursor"/>
    <property type="evidence" value="ECO:0007669"/>
    <property type="project" value="TreeGrafter"/>
</dbReference>
<dbReference type="GO" id="GO:0000472">
    <property type="term" value="P:endonucleolytic cleavage to generate mature 5'-end of SSU-rRNA from (SSU-rRNA, 5.8S rRNA, LSU-rRNA)"/>
    <property type="evidence" value="ECO:0007669"/>
    <property type="project" value="TreeGrafter"/>
</dbReference>
<accession>A0AAV2TZU4</accession>
<dbReference type="GO" id="GO:0030686">
    <property type="term" value="C:90S preribosome"/>
    <property type="evidence" value="ECO:0007669"/>
    <property type="project" value="TreeGrafter"/>
</dbReference>
<dbReference type="AlphaFoldDB" id="A0AAV2TZU4"/>
<gene>
    <name evidence="3" type="ORF">CDAUBV1_LOCUS15762</name>
</gene>
<feature type="region of interest" description="Disordered" evidence="2">
    <location>
        <begin position="579"/>
        <end position="606"/>
    </location>
</feature>
<dbReference type="InterPro" id="IPR016024">
    <property type="entry name" value="ARM-type_fold"/>
</dbReference>
<keyword evidence="1" id="KW-0677">Repeat</keyword>
<dbReference type="InterPro" id="IPR040000">
    <property type="entry name" value="NOP9"/>
</dbReference>
<sequence length="606" mass="68471">MHTYYAERCDKLELIEDQEERESFLLQTFLAFQKDGWEITMKPGIGRSLEKLIELANVECMIILLKTLSKNWRGAVTNRFSYHVLHKALERCRVEPFCDDILISDFIMNLWDHVLSSLKKYVDHPQAEQIIRFCLQVVMGVQLMKDPKRNAYDISQTKVCHCFDPESEKTLEKLIRTFLLTKDLNDYVRNVRISPFVQVLLLVSSVRSAAFLSQHFNEIVNNAGILRSENDSILPVGFTDNTMVYFTEVLISIMPGKWFASLMRDHIFNEFTGEDGLTTTSLCLMITDQAASRVLRAVIRRLKKPPDMHALLTALNREGTGGKQFARILETGQHAVLNDLAKMCAENDSAELQETFFSMLSEALGLSSAKPSSKSGEDPLIRCVVALKTIGSVRKDTRNYSEDPRGNTGSNSECTLPGCLLTETLLRFTHAAPKLLAASLCTQSPQRLNEWAKDQMLSRVLEAFLETSSVSGNRKMTLFNILKPNLVSLSCDRNGSHVVESLWSATDQMPQAKECKLNFLEALVPSFEKIKSNRFGSFVSAKLRLSLYVSNRAQWERSMFSKTASKTAMKARLEVTTTQKHALAQAAEDKGHQKKRKKNAGRSVND</sequence>
<evidence type="ECO:0000256" key="1">
    <source>
        <dbReference type="ARBA" id="ARBA00022737"/>
    </source>
</evidence>
<dbReference type="SMART" id="SM00025">
    <property type="entry name" value="Pumilio"/>
    <property type="match status" value="3"/>
</dbReference>
<reference evidence="3" key="1">
    <citation type="submission" date="2024-06" db="EMBL/GenBank/DDBJ databases">
        <authorList>
            <person name="Liu X."/>
            <person name="Lenzi L."/>
            <person name="Haldenby T S."/>
            <person name="Uol C."/>
        </authorList>
    </citation>
    <scope>NUCLEOTIDE SEQUENCE</scope>
</reference>
<dbReference type="InterPro" id="IPR001313">
    <property type="entry name" value="Pumilio_RNA-bd_rpt"/>
</dbReference>
<dbReference type="Pfam" id="PF22493">
    <property type="entry name" value="PUF_NOP9"/>
    <property type="match status" value="1"/>
</dbReference>
<dbReference type="GO" id="GO:0000447">
    <property type="term" value="P:endonucleolytic cleavage in ITS1 to separate SSU-rRNA from 5.8S rRNA and LSU-rRNA from tricistronic rRNA transcript (SSU-rRNA, 5.8S rRNA, LSU-rRNA)"/>
    <property type="evidence" value="ECO:0007669"/>
    <property type="project" value="TreeGrafter"/>
</dbReference>
<evidence type="ECO:0000256" key="2">
    <source>
        <dbReference type="SAM" id="MobiDB-lite"/>
    </source>
</evidence>
<dbReference type="PANTHER" id="PTHR13102:SF0">
    <property type="entry name" value="NUCLEOLAR PROTEIN 9"/>
    <property type="match status" value="1"/>
</dbReference>
<dbReference type="GO" id="GO:0000056">
    <property type="term" value="P:ribosomal small subunit export from nucleus"/>
    <property type="evidence" value="ECO:0007669"/>
    <property type="project" value="TreeGrafter"/>
</dbReference>
<dbReference type="EMBL" id="CAXLJL010000723">
    <property type="protein sequence ID" value="CAL5140445.1"/>
    <property type="molecule type" value="Genomic_DNA"/>
</dbReference>
<dbReference type="Gene3D" id="1.25.10.10">
    <property type="entry name" value="Leucine-rich Repeat Variant"/>
    <property type="match status" value="2"/>
</dbReference>